<feature type="transmembrane region" description="Helical" evidence="1">
    <location>
        <begin position="6"/>
        <end position="27"/>
    </location>
</feature>
<keyword evidence="3" id="KW-1185">Reference proteome</keyword>
<reference evidence="2" key="1">
    <citation type="submission" date="2021-09" db="EMBL/GenBank/DDBJ databases">
        <authorList>
            <person name="Andersen S.H."/>
            <person name="Beall E.A."/>
            <person name="Cappelle B."/>
            <person name="Falteisek K.J."/>
            <person name="Fenske B.A."/>
            <person name="Gansluckner N.W."/>
            <person name="Gilbertson S.M."/>
            <person name="Krings K.J."/>
            <person name="Mobeck M."/>
            <person name="Odeku J.O."/>
            <person name="Poncelet M.E."/>
            <person name="Rohr J.R."/>
            <person name="Rolands L."/>
            <person name="Whipple C.D."/>
            <person name="Whipple E.M."/>
            <person name="Spring A.M."/>
            <person name="Klyczek K."/>
            <person name="Garlena R.A."/>
            <person name="Russell D.A."/>
            <person name="Pope W.H."/>
            <person name="Jacobs-Sera D."/>
            <person name="Hatfull G.F."/>
        </authorList>
    </citation>
    <scope>NUCLEOTIDE SEQUENCE</scope>
</reference>
<dbReference type="GeneID" id="80019712"/>
<proteinExistence type="predicted"/>
<dbReference type="RefSeq" id="YP_010755103.1">
    <property type="nucleotide sequence ID" value="NC_073468.1"/>
</dbReference>
<keyword evidence="1" id="KW-0472">Membrane</keyword>
<accession>A0AAE8Y7G7</accession>
<feature type="transmembrane region" description="Helical" evidence="1">
    <location>
        <begin position="39"/>
        <end position="61"/>
    </location>
</feature>
<keyword evidence="1" id="KW-0812">Transmembrane</keyword>
<organism evidence="2 3">
    <name type="scientific">Microbacterium phage Pumpernickel</name>
    <dbReference type="NCBI Taxonomy" id="2885983"/>
    <lineage>
        <taxon>Viruses</taxon>
        <taxon>Duplodnaviria</taxon>
        <taxon>Heunggongvirae</taxon>
        <taxon>Uroviricota</taxon>
        <taxon>Caudoviricetes</taxon>
        <taxon>Pumpernickelvirus</taxon>
        <taxon>Pumpernickelvirus pumpernickel</taxon>
    </lineage>
</organism>
<dbReference type="KEGG" id="vg:80019712"/>
<dbReference type="Proteomes" id="UP000827768">
    <property type="component" value="Segment"/>
</dbReference>
<name>A0AAE8Y7G7_9CAUD</name>
<sequence>MSVFWAVVLSSYGIATLMALCISIIGYMDNRDPEMKRVFARGIFLCFAWPVFLGIGVWRMLLLMGDGIKDVWHDADFRGRK</sequence>
<dbReference type="EMBL" id="OK040790">
    <property type="protein sequence ID" value="UDL15863.1"/>
    <property type="molecule type" value="Genomic_DNA"/>
</dbReference>
<gene>
    <name evidence="2" type="primary">72</name>
    <name evidence="2" type="ORF">SEA_PUMPERNICKEL_72</name>
</gene>
<protein>
    <submittedName>
        <fullName evidence="2">Membrane protein</fullName>
    </submittedName>
</protein>
<evidence type="ECO:0000313" key="2">
    <source>
        <dbReference type="EMBL" id="UDL15863.1"/>
    </source>
</evidence>
<keyword evidence="1" id="KW-1133">Transmembrane helix</keyword>
<evidence type="ECO:0000256" key="1">
    <source>
        <dbReference type="SAM" id="Phobius"/>
    </source>
</evidence>
<evidence type="ECO:0000313" key="3">
    <source>
        <dbReference type="Proteomes" id="UP000827768"/>
    </source>
</evidence>